<comment type="caution">
    <text evidence="2">The sequence shown here is derived from an EMBL/GenBank/DDBJ whole genome shotgun (WGS) entry which is preliminary data.</text>
</comment>
<dbReference type="PATRIC" id="fig|1336752.4.peg.3665"/>
<dbReference type="AlphaFoldDB" id="S7JEU9"/>
<dbReference type="Pfam" id="PF12760">
    <property type="entry name" value="Zn_ribbon_IS1595"/>
    <property type="match status" value="1"/>
</dbReference>
<dbReference type="InterPro" id="IPR024442">
    <property type="entry name" value="Transposase_Zn_ribbon"/>
</dbReference>
<dbReference type="RefSeq" id="WP_020331363.1">
    <property type="nucleotide sequence ID" value="NZ_ASXS01000017.1"/>
</dbReference>
<feature type="domain" description="ISXO2-like transposase" evidence="1">
    <location>
        <begin position="135"/>
        <end position="283"/>
    </location>
</feature>
<evidence type="ECO:0000259" key="1">
    <source>
        <dbReference type="SMART" id="SM01126"/>
    </source>
</evidence>
<reference evidence="2 3" key="1">
    <citation type="journal article" date="2013" name="Gut Pathog.">
        <title>Evidence of a new metabolic capacity in an emerging diarrheal pathogen: lessons from the draft genomes of Vibrio fluvialis strains PG41 and I21563.</title>
        <authorList>
            <person name="Khatri I."/>
            <person name="Mahajan S."/>
            <person name="Dureja C."/>
            <person name="Subramanian S."/>
            <person name="Raychaudhuri S."/>
        </authorList>
    </citation>
    <scope>NUCLEOTIDE SEQUENCE [LARGE SCALE GENOMIC DNA]</scope>
    <source>
        <strain evidence="2 3">PG41</strain>
    </source>
</reference>
<evidence type="ECO:0000313" key="3">
    <source>
        <dbReference type="Proteomes" id="UP000014854"/>
    </source>
</evidence>
<evidence type="ECO:0000313" key="2">
    <source>
        <dbReference type="EMBL" id="EPP20700.1"/>
    </source>
</evidence>
<name>S7JEU9_VIBFL</name>
<dbReference type="EMBL" id="ASXS01000017">
    <property type="protein sequence ID" value="EPP20700.1"/>
    <property type="molecule type" value="Genomic_DNA"/>
</dbReference>
<dbReference type="SMART" id="SM01126">
    <property type="entry name" value="DDE_Tnp_IS1595"/>
    <property type="match status" value="1"/>
</dbReference>
<protein>
    <submittedName>
        <fullName evidence="2">Mobile element protein</fullName>
    </submittedName>
</protein>
<accession>S7JEU9</accession>
<dbReference type="NCBIfam" id="NF033547">
    <property type="entry name" value="transpos_IS1595"/>
    <property type="match status" value="1"/>
</dbReference>
<proteinExistence type="predicted"/>
<organism evidence="2 3">
    <name type="scientific">Vibrio fluvialis PG41</name>
    <dbReference type="NCBI Taxonomy" id="1336752"/>
    <lineage>
        <taxon>Bacteria</taxon>
        <taxon>Pseudomonadati</taxon>
        <taxon>Pseudomonadota</taxon>
        <taxon>Gammaproteobacteria</taxon>
        <taxon>Vibrionales</taxon>
        <taxon>Vibrionaceae</taxon>
        <taxon>Vibrio</taxon>
    </lineage>
</organism>
<gene>
    <name evidence="2" type="ORF">L910_1816</name>
</gene>
<dbReference type="InterPro" id="IPR024445">
    <property type="entry name" value="Tnp_ISXO2-like"/>
</dbReference>
<dbReference type="Proteomes" id="UP000014854">
    <property type="component" value="Unassembled WGS sequence"/>
</dbReference>
<sequence length="316" mass="36333">MARNEIQFQKGVSLFRFNNLYGTEAQCYDRLFSLRWNNGFVCPTCGGKEYCQLKRHSLYQCNTCHQQTSLTAGTILDNTKLPLSKWFLAIFLLTQVKNGISALELSRLIEVSYNTAWRMKHKLMQAMKESDDKRQLDYIVQLDDAYWGGKGKGGKRGRGSENKVPFIAAVALNEEYNPVYMRMTVVEGFRKGEIEKWAKKHLAPSTLAISDGLSCFEALSNANVYHDQVIKDGAPDLDTIQDQYFHWVDTMIGNIKNSLRGTYHAISKKHLPRYLGEFCFRFNYRFRLEEVLDELLGSSMTTPPMPYRLLKLAESN</sequence>
<dbReference type="Pfam" id="PF12762">
    <property type="entry name" value="DDE_Tnp_IS1595"/>
    <property type="match status" value="1"/>
</dbReference>